<keyword evidence="1" id="KW-0472">Membrane</keyword>
<keyword evidence="1" id="KW-0812">Transmembrane</keyword>
<feature type="transmembrane region" description="Helical" evidence="1">
    <location>
        <begin position="69"/>
        <end position="88"/>
    </location>
</feature>
<proteinExistence type="predicted"/>
<organism evidence="2 3">
    <name type="scientific">Eikenella corrodens</name>
    <dbReference type="NCBI Taxonomy" id="539"/>
    <lineage>
        <taxon>Bacteria</taxon>
        <taxon>Pseudomonadati</taxon>
        <taxon>Pseudomonadota</taxon>
        <taxon>Betaproteobacteria</taxon>
        <taxon>Neisseriales</taxon>
        <taxon>Neisseriaceae</taxon>
        <taxon>Eikenella</taxon>
    </lineage>
</organism>
<reference evidence="3" key="1">
    <citation type="submission" date="2016-05" db="EMBL/GenBank/DDBJ databases">
        <title>Draft genome of Corynebacterium afermentans subsp. afermentans LCDC 88199T.</title>
        <authorList>
            <person name="Bernier A.-M."/>
            <person name="Bernard K."/>
        </authorList>
    </citation>
    <scope>NUCLEOTIDE SEQUENCE [LARGE SCALE GENOMIC DNA]</scope>
    <source>
        <strain evidence="3">NML120819</strain>
    </source>
</reference>
<dbReference type="AlphaFoldDB" id="A0A1A9RQL2"/>
<dbReference type="EMBL" id="LXSH01000017">
    <property type="protein sequence ID" value="OAM22284.1"/>
    <property type="molecule type" value="Genomic_DNA"/>
</dbReference>
<protein>
    <submittedName>
        <fullName evidence="2">Uncharacterized protein</fullName>
    </submittedName>
</protein>
<evidence type="ECO:0000313" key="3">
    <source>
        <dbReference type="Proteomes" id="UP000078103"/>
    </source>
</evidence>
<comment type="caution">
    <text evidence="2">The sequence shown here is derived from an EMBL/GenBank/DDBJ whole genome shotgun (WGS) entry which is preliminary data.</text>
</comment>
<keyword evidence="1" id="KW-1133">Transmembrane helix</keyword>
<sequence length="101" mass="10738">MGYRIGSQCFETKAAATDYQMSTVAPVITADGKMLHPVKNGETWKFAGQPVNLSFGDCDPVAEFKDGAAVAAAIVGLMVTAYCIRYFIAFIHKAANAEGEA</sequence>
<evidence type="ECO:0000313" key="2">
    <source>
        <dbReference type="EMBL" id="OAM22284.1"/>
    </source>
</evidence>
<name>A0A1A9RQL2_EIKCO</name>
<dbReference type="Proteomes" id="UP000078103">
    <property type="component" value="Unassembled WGS sequence"/>
</dbReference>
<gene>
    <name evidence="2" type="ORF">A7P89_05735</name>
</gene>
<evidence type="ECO:0000256" key="1">
    <source>
        <dbReference type="SAM" id="Phobius"/>
    </source>
</evidence>
<accession>A0A1A9RQL2</accession>